<name>A0ABN7NPK1_TIMPD</name>
<feature type="transmembrane region" description="Helical" evidence="1">
    <location>
        <begin position="20"/>
        <end position="43"/>
    </location>
</feature>
<evidence type="ECO:0000313" key="2">
    <source>
        <dbReference type="EMBL" id="CAG2057347.1"/>
    </source>
</evidence>
<evidence type="ECO:0000313" key="3">
    <source>
        <dbReference type="Proteomes" id="UP001153148"/>
    </source>
</evidence>
<dbReference type="EMBL" id="CAJPIN010005252">
    <property type="protein sequence ID" value="CAG2057347.1"/>
    <property type="molecule type" value="Genomic_DNA"/>
</dbReference>
<proteinExistence type="predicted"/>
<evidence type="ECO:0000256" key="1">
    <source>
        <dbReference type="SAM" id="Phobius"/>
    </source>
</evidence>
<organism evidence="2 3">
    <name type="scientific">Timema podura</name>
    <name type="common">Walking stick</name>
    <dbReference type="NCBI Taxonomy" id="61482"/>
    <lineage>
        <taxon>Eukaryota</taxon>
        <taxon>Metazoa</taxon>
        <taxon>Ecdysozoa</taxon>
        <taxon>Arthropoda</taxon>
        <taxon>Hexapoda</taxon>
        <taxon>Insecta</taxon>
        <taxon>Pterygota</taxon>
        <taxon>Neoptera</taxon>
        <taxon>Polyneoptera</taxon>
        <taxon>Phasmatodea</taxon>
        <taxon>Timematodea</taxon>
        <taxon>Timematoidea</taxon>
        <taxon>Timematidae</taxon>
        <taxon>Timema</taxon>
    </lineage>
</organism>
<protein>
    <submittedName>
        <fullName evidence="2">Uncharacterized protein</fullName>
    </submittedName>
</protein>
<keyword evidence="1" id="KW-0812">Transmembrane</keyword>
<comment type="caution">
    <text evidence="2">The sequence shown here is derived from an EMBL/GenBank/DDBJ whole genome shotgun (WGS) entry which is preliminary data.</text>
</comment>
<keyword evidence="1" id="KW-0472">Membrane</keyword>
<reference evidence="2" key="1">
    <citation type="submission" date="2021-03" db="EMBL/GenBank/DDBJ databases">
        <authorList>
            <person name="Tran Van P."/>
        </authorList>
    </citation>
    <scope>NUCLEOTIDE SEQUENCE</scope>
</reference>
<dbReference type="Proteomes" id="UP001153148">
    <property type="component" value="Unassembled WGS sequence"/>
</dbReference>
<sequence length="137" mass="15656">MECICVPPAGFRITVKSMDLVGGMLSALLVIVADVKSIPYLFLPWLLLTVKGMLLNQGPSVLGLGYMLLPKEGFPAVLLFVLWVFLLVEEFLLWYNVLKMCWVCWRNYFNELATCSKLEQHLVSKQEFNQGEDSREH</sequence>
<gene>
    <name evidence="2" type="ORF">TPAB3V08_LOCUS4326</name>
</gene>
<accession>A0ABN7NPK1</accession>
<keyword evidence="3" id="KW-1185">Reference proteome</keyword>
<keyword evidence="1" id="KW-1133">Transmembrane helix</keyword>
<feature type="transmembrane region" description="Helical" evidence="1">
    <location>
        <begin position="76"/>
        <end position="98"/>
    </location>
</feature>